<organism evidence="2 3">
    <name type="scientific">Taibaiella chishuiensis</name>
    <dbReference type="NCBI Taxonomy" id="1434707"/>
    <lineage>
        <taxon>Bacteria</taxon>
        <taxon>Pseudomonadati</taxon>
        <taxon>Bacteroidota</taxon>
        <taxon>Chitinophagia</taxon>
        <taxon>Chitinophagales</taxon>
        <taxon>Chitinophagaceae</taxon>
        <taxon>Taibaiella</taxon>
    </lineage>
</organism>
<dbReference type="OrthoDB" id="9765926at2"/>
<dbReference type="NCBIfam" id="TIGR04131">
    <property type="entry name" value="Bac_Flav_CTERM"/>
    <property type="match status" value="1"/>
</dbReference>
<feature type="chain" id="PRO_5015112145" evidence="1">
    <location>
        <begin position="25"/>
        <end position="688"/>
    </location>
</feature>
<sequence length="688" mass="77988">MKSVTIKGGILLLILLCLLNQSNAQFHAQRSIHLKANSNWFLGDLGIDLNTGTPAVTQTNKFLQILRSYFYEGDFSIRVRGQQFPNMVPVSHPQTGALRFIATRNALLDRNLDPMPDGDFDLNTFFYSTTEKNFVVVPYTHDPDKYYVFSLSEPFGLSYSVVDMSLNNGLGNVVAATKNTKLRATDYPEGNASFIDVVPGNNCDVWLLMTDGSLSDLTYKMYAYNINASGINPTPVVSTFSKENASDMTWDYHCSPARDLIALTMLNTNTAGTFKPRIDVLFFKFNLDNGVITADALPPIDLGETNNRDLHGCFTPDNTAYVLYTNEYANGKATFYKYDLTDNMRKTSFEYPLAYTTFNTNKHSNYYPPIIFFKPYGDKLFFNIPESFLVPDPFEASLKQVFQYPCIKLGAMKPTGNDWQQIAFDPAIDLLRNCRLYTNTDVVYPYLPLDTIASTYFDTVFCREPEIPFEPVTLKARPGFTDYVWYDGTAGNEHTISAPGKYWVYYKGGCGDRVDTFSYRLRAPVVVLPPDTVICEQRFPATIKPDEEGQYLWDDKSTARERNIYNPGTYWVKFQAEGCTQYDTITVGSKYCPCSISVPNAFSPNNDGLNDYFKPVIALGCVPSQYSLRIFNRWGQMIYKSNDEFDEGWDGTYNGNAADPGSYFYELRFKTQARADPYYSKGELVLIR</sequence>
<keyword evidence="1" id="KW-0732">Signal</keyword>
<proteinExistence type="predicted"/>
<accession>A0A2P8CNQ6</accession>
<dbReference type="Proteomes" id="UP000240572">
    <property type="component" value="Unassembled WGS sequence"/>
</dbReference>
<dbReference type="InterPro" id="IPR026341">
    <property type="entry name" value="T9SS_type_B"/>
</dbReference>
<evidence type="ECO:0000313" key="3">
    <source>
        <dbReference type="Proteomes" id="UP000240572"/>
    </source>
</evidence>
<reference evidence="2 3" key="1">
    <citation type="submission" date="2018-03" db="EMBL/GenBank/DDBJ databases">
        <title>Genomic Encyclopedia of Type Strains, Phase III (KMG-III): the genomes of soil and plant-associated and newly described type strains.</title>
        <authorList>
            <person name="Whitman W."/>
        </authorList>
    </citation>
    <scope>NUCLEOTIDE SEQUENCE [LARGE SCALE GENOMIC DNA]</scope>
    <source>
        <strain evidence="2 3">CGMCC 1.12700</strain>
    </source>
</reference>
<evidence type="ECO:0000313" key="2">
    <source>
        <dbReference type="EMBL" id="PSK86570.1"/>
    </source>
</evidence>
<dbReference type="AlphaFoldDB" id="A0A2P8CNQ6"/>
<comment type="caution">
    <text evidence="2">The sequence shown here is derived from an EMBL/GenBank/DDBJ whole genome shotgun (WGS) entry which is preliminary data.</text>
</comment>
<dbReference type="EMBL" id="PYGD01000020">
    <property type="protein sequence ID" value="PSK86570.1"/>
    <property type="molecule type" value="Genomic_DNA"/>
</dbReference>
<protein>
    <submittedName>
        <fullName evidence="2">Gliding motility-associated-like protein</fullName>
    </submittedName>
</protein>
<keyword evidence="3" id="KW-1185">Reference proteome</keyword>
<feature type="signal peptide" evidence="1">
    <location>
        <begin position="1"/>
        <end position="24"/>
    </location>
</feature>
<name>A0A2P8CNQ6_9BACT</name>
<evidence type="ECO:0000256" key="1">
    <source>
        <dbReference type="SAM" id="SignalP"/>
    </source>
</evidence>
<gene>
    <name evidence="2" type="ORF">B0I18_1202</name>
</gene>
<dbReference type="RefSeq" id="WP_106525475.1">
    <property type="nucleotide sequence ID" value="NZ_PYGD01000020.1"/>
</dbReference>
<dbReference type="Pfam" id="PF13585">
    <property type="entry name" value="CHU_C"/>
    <property type="match status" value="1"/>
</dbReference>